<evidence type="ECO:0000313" key="2">
    <source>
        <dbReference type="Proteomes" id="UP000237819"/>
    </source>
</evidence>
<comment type="caution">
    <text evidence="1">The sequence shown here is derived from an EMBL/GenBank/DDBJ whole genome shotgun (WGS) entry which is preliminary data.</text>
</comment>
<dbReference type="EMBL" id="PUHZ01000015">
    <property type="protein sequence ID" value="PQO45351.1"/>
    <property type="molecule type" value="Genomic_DNA"/>
</dbReference>
<dbReference type="OrthoDB" id="233892at2"/>
<dbReference type="Proteomes" id="UP000237819">
    <property type="component" value="Unassembled WGS sequence"/>
</dbReference>
<protein>
    <recommendedName>
        <fullName evidence="3">Neutral/alkaline non-lysosomal ceramidase N-terminal domain-containing protein</fullName>
    </recommendedName>
</protein>
<proteinExistence type="predicted"/>
<gene>
    <name evidence="1" type="ORF">C5Y93_15270</name>
</gene>
<accession>A0A2S8GM03</accession>
<name>A0A2S8GM03_9BACT</name>
<evidence type="ECO:0000313" key="1">
    <source>
        <dbReference type="EMBL" id="PQO45351.1"/>
    </source>
</evidence>
<sequence length="429" mass="47094">MTTFAVDASPPIGSPLAYDPTKGIQEPLTLKGIILKGNQTVVLCAIDWIGVANTSQDDFKTAIAKAVDTKPELVMLHALHQHDAPEADATTQAMLEEFGLSIEVRYDPKFVKDVIARAADAAKEATGRFQEVTDVGIGEGIIEKVASNRRILGEDGKVKYVRFTATKDPVIRAQPTGTIDPMCKAISFFHADKPLVVMTFYATHPQSYYRTGLANPDFPGMARNQRQEATDIFHIHFNGAGGNIGAGKWNDGAHENRQVLADRVAAGMKLAWEDTQKFPVDADDMEMTSVEVLLPPAPHLVEENLVSILKDDKSNELDRWQAARELVSLRRYETKDGINISCLKLGKARVVYMPGELFVEYQLAAQKMRPDLFVAMAAYGDYGPGYIGTEIAYSQGGYETSPRASRVSSRVEQVLTGAMEKLLEVKSAK</sequence>
<organism evidence="1 2">
    <name type="scientific">Blastopirellula marina</name>
    <dbReference type="NCBI Taxonomy" id="124"/>
    <lineage>
        <taxon>Bacteria</taxon>
        <taxon>Pseudomonadati</taxon>
        <taxon>Planctomycetota</taxon>
        <taxon>Planctomycetia</taxon>
        <taxon>Pirellulales</taxon>
        <taxon>Pirellulaceae</taxon>
        <taxon>Blastopirellula</taxon>
    </lineage>
</organism>
<reference evidence="1 2" key="1">
    <citation type="submission" date="2018-02" db="EMBL/GenBank/DDBJ databases">
        <title>Comparative genomes isolates from brazilian mangrove.</title>
        <authorList>
            <person name="Araujo J.E."/>
            <person name="Taketani R.G."/>
            <person name="Silva M.C.P."/>
            <person name="Loureco M.V."/>
            <person name="Andreote F.D."/>
        </authorList>
    </citation>
    <scope>NUCLEOTIDE SEQUENCE [LARGE SCALE GENOMIC DNA]</scope>
    <source>
        <strain evidence="1 2">Nap-Phe MGV</strain>
    </source>
</reference>
<dbReference type="AlphaFoldDB" id="A0A2S8GM03"/>
<evidence type="ECO:0008006" key="3">
    <source>
        <dbReference type="Google" id="ProtNLM"/>
    </source>
</evidence>